<name>A0A2N9GII3_FAGSY</name>
<dbReference type="AlphaFoldDB" id="A0A2N9GII3"/>
<proteinExistence type="predicted"/>
<dbReference type="PANTHER" id="PTHR33223:SF10">
    <property type="entry name" value="AMINOTRANSFERASE-LIKE PLANT MOBILE DOMAIN-CONTAINING PROTEIN"/>
    <property type="match status" value="1"/>
</dbReference>
<evidence type="ECO:0000256" key="1">
    <source>
        <dbReference type="SAM" id="MobiDB-lite"/>
    </source>
</evidence>
<dbReference type="PANTHER" id="PTHR33223">
    <property type="entry name" value="CCHC-TYPE DOMAIN-CONTAINING PROTEIN"/>
    <property type="match status" value="1"/>
</dbReference>
<feature type="domain" description="Retrotransposon gag" evidence="2">
    <location>
        <begin position="145"/>
        <end position="225"/>
    </location>
</feature>
<accession>A0A2N9GII3</accession>
<dbReference type="Pfam" id="PF03732">
    <property type="entry name" value="Retrotrans_gag"/>
    <property type="match status" value="1"/>
</dbReference>
<dbReference type="InterPro" id="IPR005162">
    <property type="entry name" value="Retrotrans_gag_dom"/>
</dbReference>
<protein>
    <recommendedName>
        <fullName evidence="2">Retrotransposon gag domain-containing protein</fullName>
    </recommendedName>
</protein>
<gene>
    <name evidence="3" type="ORF">FSB_LOCUS27122</name>
</gene>
<dbReference type="EMBL" id="OIVN01001952">
    <property type="protein sequence ID" value="SPC99240.1"/>
    <property type="molecule type" value="Genomic_DNA"/>
</dbReference>
<evidence type="ECO:0000313" key="3">
    <source>
        <dbReference type="EMBL" id="SPC99240.1"/>
    </source>
</evidence>
<feature type="region of interest" description="Disordered" evidence="1">
    <location>
        <begin position="258"/>
        <end position="279"/>
    </location>
</feature>
<organism evidence="3">
    <name type="scientific">Fagus sylvatica</name>
    <name type="common">Beechnut</name>
    <dbReference type="NCBI Taxonomy" id="28930"/>
    <lineage>
        <taxon>Eukaryota</taxon>
        <taxon>Viridiplantae</taxon>
        <taxon>Streptophyta</taxon>
        <taxon>Embryophyta</taxon>
        <taxon>Tracheophyta</taxon>
        <taxon>Spermatophyta</taxon>
        <taxon>Magnoliopsida</taxon>
        <taxon>eudicotyledons</taxon>
        <taxon>Gunneridae</taxon>
        <taxon>Pentapetalae</taxon>
        <taxon>rosids</taxon>
        <taxon>fabids</taxon>
        <taxon>Fagales</taxon>
        <taxon>Fagaceae</taxon>
        <taxon>Fagus</taxon>
    </lineage>
</organism>
<evidence type="ECO:0000259" key="2">
    <source>
        <dbReference type="Pfam" id="PF03732"/>
    </source>
</evidence>
<sequence length="279" mass="32416">MTRPPYKAGRGQETVWKALHQISHSPFSKEIERAHLPGKFSSPNYVMYDGRADPIGHISHYRQSMAFHLGTVWKVLHQISHSPFSKEIERAHLPGKFSSPNYVMYDGRADPIRHISHYRQSMALHLGNDALMCRVFLSSLGPMSFRWFNRLQHSSIHSWDELVEAFVSRFITNCRKPKEFDSLLLMRMKDSESLKSYCSRYWEVYNEVDGCTEEIAIKTFKLGLDPKSEPRHNLSRRPAKSMRDLMSQIEQFVRVEDDRTRTTALSTQGQPLKKPASME</sequence>
<reference evidence="3" key="1">
    <citation type="submission" date="2018-02" db="EMBL/GenBank/DDBJ databases">
        <authorList>
            <person name="Cohen D.B."/>
            <person name="Kent A.D."/>
        </authorList>
    </citation>
    <scope>NUCLEOTIDE SEQUENCE</scope>
</reference>